<dbReference type="InterPro" id="IPR035897">
    <property type="entry name" value="Toll_tir_struct_dom_sf"/>
</dbReference>
<dbReference type="Pfam" id="PF13676">
    <property type="entry name" value="TIR_2"/>
    <property type="match status" value="1"/>
</dbReference>
<dbReference type="InterPro" id="IPR032710">
    <property type="entry name" value="NTF2-like_dom_sf"/>
</dbReference>
<protein>
    <submittedName>
        <fullName evidence="3">Toll/interleukin-1 receptor domain-containing protein</fullName>
    </submittedName>
</protein>
<dbReference type="SUPFAM" id="SSF52200">
    <property type="entry name" value="Toll/Interleukin receptor TIR domain"/>
    <property type="match status" value="1"/>
</dbReference>
<evidence type="ECO:0000313" key="4">
    <source>
        <dbReference type="Proteomes" id="UP001596101"/>
    </source>
</evidence>
<evidence type="ECO:0000256" key="1">
    <source>
        <dbReference type="SAM" id="MobiDB-lite"/>
    </source>
</evidence>
<evidence type="ECO:0000259" key="2">
    <source>
        <dbReference type="PROSITE" id="PS50104"/>
    </source>
</evidence>
<organism evidence="3 4">
    <name type="scientific">Massilia suwonensis</name>
    <dbReference type="NCBI Taxonomy" id="648895"/>
    <lineage>
        <taxon>Bacteria</taxon>
        <taxon>Pseudomonadati</taxon>
        <taxon>Pseudomonadota</taxon>
        <taxon>Betaproteobacteria</taxon>
        <taxon>Burkholderiales</taxon>
        <taxon>Oxalobacteraceae</taxon>
        <taxon>Telluria group</taxon>
        <taxon>Massilia</taxon>
    </lineage>
</organism>
<evidence type="ECO:0000313" key="3">
    <source>
        <dbReference type="EMBL" id="MFC5477779.1"/>
    </source>
</evidence>
<comment type="caution">
    <text evidence="3">The sequence shown here is derived from an EMBL/GenBank/DDBJ whole genome shotgun (WGS) entry which is preliminary data.</text>
</comment>
<name>A0ABW0MHT2_9BURK</name>
<dbReference type="SUPFAM" id="SSF54427">
    <property type="entry name" value="NTF2-like"/>
    <property type="match status" value="1"/>
</dbReference>
<dbReference type="EMBL" id="JBHSMR010000010">
    <property type="protein sequence ID" value="MFC5477779.1"/>
    <property type="molecule type" value="Genomic_DNA"/>
</dbReference>
<feature type="region of interest" description="Disordered" evidence="1">
    <location>
        <begin position="207"/>
        <end position="260"/>
    </location>
</feature>
<dbReference type="RefSeq" id="WP_379752428.1">
    <property type="nucleotide sequence ID" value="NZ_JBHSMR010000010.1"/>
</dbReference>
<keyword evidence="4" id="KW-1185">Reference proteome</keyword>
<keyword evidence="3" id="KW-0675">Receptor</keyword>
<feature type="compositionally biased region" description="Pro residues" evidence="1">
    <location>
        <begin position="219"/>
        <end position="232"/>
    </location>
</feature>
<proteinExistence type="predicted"/>
<sequence>MPANDVPDARATKVFFSYARKDGGFVLELASALRANGVALWLDQLDIPKGSRWDEAVESALKECGCLLVVLSPASVASANVQDEVSFALEAGKRVIPLLMSPCVVPFRLQRIQYVDFSAAYAQAYQELLAALGPACTSHAPPPAGAAAHGPHAATGGGAAAPDGASRPPVAPPWASWKKLAPALGGALVAGLVVALWPRPAEVASKAANKQQQVQLPEAVPPGQPQTPPEAPPGSAQSRLGAEQKQEQMQQQPRPSPVPAAMTDEQLVGFVNRYLAVQDSGDMDDILALYDVRVRYFGAKEVGREFIRDDKQRFQRRWPHRETRLAGPVDIERLADDLAKLSFPISWLARGQAREAVGTALDEIEVQLVGDEPKIVAERQKVRSTGKRE</sequence>
<accession>A0ABW0MHT2</accession>
<dbReference type="Gene3D" id="3.40.50.10140">
    <property type="entry name" value="Toll/interleukin-1 receptor homology (TIR) domain"/>
    <property type="match status" value="1"/>
</dbReference>
<feature type="region of interest" description="Disordered" evidence="1">
    <location>
        <begin position="141"/>
        <end position="172"/>
    </location>
</feature>
<gene>
    <name evidence="3" type="ORF">ACFPQ5_06255</name>
</gene>
<feature type="domain" description="TIR" evidence="2">
    <location>
        <begin position="10"/>
        <end position="132"/>
    </location>
</feature>
<dbReference type="PROSITE" id="PS50104">
    <property type="entry name" value="TIR"/>
    <property type="match status" value="1"/>
</dbReference>
<dbReference type="InterPro" id="IPR000157">
    <property type="entry name" value="TIR_dom"/>
</dbReference>
<dbReference type="Proteomes" id="UP001596101">
    <property type="component" value="Unassembled WGS sequence"/>
</dbReference>
<reference evidence="4" key="1">
    <citation type="journal article" date="2019" name="Int. J. Syst. Evol. Microbiol.">
        <title>The Global Catalogue of Microorganisms (GCM) 10K type strain sequencing project: providing services to taxonomists for standard genome sequencing and annotation.</title>
        <authorList>
            <consortium name="The Broad Institute Genomics Platform"/>
            <consortium name="The Broad Institute Genome Sequencing Center for Infectious Disease"/>
            <person name="Wu L."/>
            <person name="Ma J."/>
        </authorList>
    </citation>
    <scope>NUCLEOTIDE SEQUENCE [LARGE SCALE GENOMIC DNA]</scope>
    <source>
        <strain evidence="4">CCUG 43111</strain>
    </source>
</reference>
<feature type="compositionally biased region" description="Low complexity" evidence="1">
    <location>
        <begin position="145"/>
        <end position="165"/>
    </location>
</feature>